<evidence type="ECO:0000259" key="4">
    <source>
        <dbReference type="Pfam" id="PF00467"/>
    </source>
</evidence>
<protein>
    <recommendedName>
        <fullName evidence="8">60S ribosomal protein L14</fullName>
    </recommendedName>
</protein>
<dbReference type="GO" id="GO:0042273">
    <property type="term" value="P:ribosomal large subunit biogenesis"/>
    <property type="evidence" value="ECO:0007669"/>
    <property type="project" value="TreeGrafter"/>
</dbReference>
<reference evidence="6" key="1">
    <citation type="submission" date="2022-07" db="EMBL/GenBank/DDBJ databases">
        <title>Phylogenomic reconstructions and comparative analyses of Kickxellomycotina fungi.</title>
        <authorList>
            <person name="Reynolds N.K."/>
            <person name="Stajich J.E."/>
            <person name="Barry K."/>
            <person name="Grigoriev I.V."/>
            <person name="Crous P."/>
            <person name="Smith M.E."/>
        </authorList>
    </citation>
    <scope>NUCLEOTIDE SEQUENCE</scope>
    <source>
        <strain evidence="6">NBRC 100468</strain>
    </source>
</reference>
<dbReference type="InterPro" id="IPR039660">
    <property type="entry name" value="Ribosomal_eL14"/>
</dbReference>
<evidence type="ECO:0000256" key="1">
    <source>
        <dbReference type="ARBA" id="ARBA00006592"/>
    </source>
</evidence>
<dbReference type="InterPro" id="IPR002784">
    <property type="entry name" value="Ribosomal_eL14_dom"/>
</dbReference>
<organism evidence="6 7">
    <name type="scientific">Mycoemilia scoparia</name>
    <dbReference type="NCBI Taxonomy" id="417184"/>
    <lineage>
        <taxon>Eukaryota</taxon>
        <taxon>Fungi</taxon>
        <taxon>Fungi incertae sedis</taxon>
        <taxon>Zoopagomycota</taxon>
        <taxon>Kickxellomycotina</taxon>
        <taxon>Kickxellomycetes</taxon>
        <taxon>Kickxellales</taxon>
        <taxon>Kickxellaceae</taxon>
        <taxon>Mycoemilia</taxon>
    </lineage>
</organism>
<keyword evidence="3" id="KW-0687">Ribonucleoprotein</keyword>
<dbReference type="GO" id="GO:0006412">
    <property type="term" value="P:translation"/>
    <property type="evidence" value="ECO:0007669"/>
    <property type="project" value="InterPro"/>
</dbReference>
<accession>A0A9W8A0E0</accession>
<evidence type="ECO:0000259" key="5">
    <source>
        <dbReference type="Pfam" id="PF01929"/>
    </source>
</evidence>
<evidence type="ECO:0000313" key="6">
    <source>
        <dbReference type="EMBL" id="KAJ1920369.1"/>
    </source>
</evidence>
<evidence type="ECO:0000256" key="3">
    <source>
        <dbReference type="ARBA" id="ARBA00023274"/>
    </source>
</evidence>
<dbReference type="InterPro" id="IPR005824">
    <property type="entry name" value="KOW"/>
</dbReference>
<dbReference type="AlphaFoldDB" id="A0A9W8A0E0"/>
<dbReference type="InterPro" id="IPR014722">
    <property type="entry name" value="Rib_uL2_dom2"/>
</dbReference>
<comment type="similarity">
    <text evidence="1">Belongs to the eukaryotic ribosomal protein eL14 family.</text>
</comment>
<dbReference type="CDD" id="cd23702">
    <property type="entry name" value="eL14"/>
    <property type="match status" value="1"/>
</dbReference>
<feature type="domain" description="KOW" evidence="4">
    <location>
        <begin position="4"/>
        <end position="34"/>
    </location>
</feature>
<dbReference type="GO" id="GO:0003723">
    <property type="term" value="F:RNA binding"/>
    <property type="evidence" value="ECO:0007669"/>
    <property type="project" value="InterPro"/>
</dbReference>
<evidence type="ECO:0008006" key="8">
    <source>
        <dbReference type="Google" id="ProtNLM"/>
    </source>
</evidence>
<proteinExistence type="inferred from homology"/>
<dbReference type="Pfam" id="PF01929">
    <property type="entry name" value="Ribosomal_L14e"/>
    <property type="match status" value="1"/>
</dbReference>
<gene>
    <name evidence="6" type="ORF">H4219_001344</name>
</gene>
<keyword evidence="7" id="KW-1185">Reference proteome</keyword>
<dbReference type="Gene3D" id="2.30.30.30">
    <property type="match status" value="1"/>
</dbReference>
<dbReference type="GO" id="GO:0003735">
    <property type="term" value="F:structural constituent of ribosome"/>
    <property type="evidence" value="ECO:0007669"/>
    <property type="project" value="InterPro"/>
</dbReference>
<keyword evidence="2" id="KW-0689">Ribosomal protein</keyword>
<evidence type="ECO:0000256" key="2">
    <source>
        <dbReference type="ARBA" id="ARBA00022980"/>
    </source>
</evidence>
<dbReference type="InterPro" id="IPR008991">
    <property type="entry name" value="Translation_prot_SH3-like_sf"/>
</dbReference>
<evidence type="ECO:0000313" key="7">
    <source>
        <dbReference type="Proteomes" id="UP001150538"/>
    </source>
</evidence>
<dbReference type="SUPFAM" id="SSF50104">
    <property type="entry name" value="Translation proteins SH3-like domain"/>
    <property type="match status" value="1"/>
</dbReference>
<dbReference type="PANTHER" id="PTHR11127">
    <property type="entry name" value="60S RIBOSOMAL PROTEIN L14"/>
    <property type="match status" value="1"/>
</dbReference>
<dbReference type="GO" id="GO:0022625">
    <property type="term" value="C:cytosolic large ribosomal subunit"/>
    <property type="evidence" value="ECO:0007669"/>
    <property type="project" value="TreeGrafter"/>
</dbReference>
<sequence length="132" mass="14830">MVEVGRVVLITHGSSAGKIAVIVDIIDHNRAIVEGPTTGVPRKEVAFRRVTLTDLVVKRVPRATGSTALKKLIEKQDIVASWEKSAWAQKLAARKTRQNLSDFDRFKKMVLKQKQRALVNKEFKTLKKQVKA</sequence>
<dbReference type="EMBL" id="JANBPU010000014">
    <property type="protein sequence ID" value="KAJ1920369.1"/>
    <property type="molecule type" value="Genomic_DNA"/>
</dbReference>
<dbReference type="OrthoDB" id="1875589at2759"/>
<feature type="domain" description="Large ribosomal subunit protein eL14" evidence="5">
    <location>
        <begin position="41"/>
        <end position="116"/>
    </location>
</feature>
<dbReference type="PANTHER" id="PTHR11127:SF2">
    <property type="entry name" value="LARGE RIBOSOMAL SUBUNIT PROTEIN EL14"/>
    <property type="match status" value="1"/>
</dbReference>
<dbReference type="Pfam" id="PF00467">
    <property type="entry name" value="KOW"/>
    <property type="match status" value="1"/>
</dbReference>
<dbReference type="Gene3D" id="6.10.250.2270">
    <property type="match status" value="1"/>
</dbReference>
<comment type="caution">
    <text evidence="6">The sequence shown here is derived from an EMBL/GenBank/DDBJ whole genome shotgun (WGS) entry which is preliminary data.</text>
</comment>
<dbReference type="Proteomes" id="UP001150538">
    <property type="component" value="Unassembled WGS sequence"/>
</dbReference>
<name>A0A9W8A0E0_9FUNG</name>